<dbReference type="PANTHER" id="PTHR43800:SF1">
    <property type="entry name" value="PEPTIDYL-LYSINE N-ACETYLTRANSFERASE YJAB"/>
    <property type="match status" value="1"/>
</dbReference>
<dbReference type="Gene3D" id="3.40.630.30">
    <property type="match status" value="1"/>
</dbReference>
<evidence type="ECO:0000259" key="3">
    <source>
        <dbReference type="PROSITE" id="PS51186"/>
    </source>
</evidence>
<dbReference type="Pfam" id="PF13508">
    <property type="entry name" value="Acetyltransf_7"/>
    <property type="match status" value="1"/>
</dbReference>
<name>A0ABW2T1J6_9ACTN</name>
<protein>
    <submittedName>
        <fullName evidence="4">GNAT family N-acetyltransferase</fullName>
        <ecNumber evidence="4">2.3.-.-</ecNumber>
    </submittedName>
</protein>
<dbReference type="InterPro" id="IPR000182">
    <property type="entry name" value="GNAT_dom"/>
</dbReference>
<evidence type="ECO:0000313" key="5">
    <source>
        <dbReference type="Proteomes" id="UP001596514"/>
    </source>
</evidence>
<evidence type="ECO:0000256" key="2">
    <source>
        <dbReference type="ARBA" id="ARBA00023315"/>
    </source>
</evidence>
<organism evidence="4 5">
    <name type="scientific">Streptosporangium amethystogenes subsp. fukuiense</name>
    <dbReference type="NCBI Taxonomy" id="698418"/>
    <lineage>
        <taxon>Bacteria</taxon>
        <taxon>Bacillati</taxon>
        <taxon>Actinomycetota</taxon>
        <taxon>Actinomycetes</taxon>
        <taxon>Streptosporangiales</taxon>
        <taxon>Streptosporangiaceae</taxon>
        <taxon>Streptosporangium</taxon>
    </lineage>
</organism>
<keyword evidence="1 4" id="KW-0808">Transferase</keyword>
<evidence type="ECO:0000256" key="1">
    <source>
        <dbReference type="ARBA" id="ARBA00022679"/>
    </source>
</evidence>
<gene>
    <name evidence="4" type="ORF">ACFQVD_18975</name>
</gene>
<feature type="domain" description="N-acetyltransferase" evidence="3">
    <location>
        <begin position="24"/>
        <end position="166"/>
    </location>
</feature>
<dbReference type="PANTHER" id="PTHR43800">
    <property type="entry name" value="PEPTIDYL-LYSINE N-ACETYLTRANSFERASE YJAB"/>
    <property type="match status" value="1"/>
</dbReference>
<dbReference type="EMBL" id="JBHTEE010000001">
    <property type="protein sequence ID" value="MFC7602188.1"/>
    <property type="molecule type" value="Genomic_DNA"/>
</dbReference>
<dbReference type="CDD" id="cd04301">
    <property type="entry name" value="NAT_SF"/>
    <property type="match status" value="1"/>
</dbReference>
<dbReference type="GO" id="GO:0016746">
    <property type="term" value="F:acyltransferase activity"/>
    <property type="evidence" value="ECO:0007669"/>
    <property type="project" value="UniProtKB-KW"/>
</dbReference>
<proteinExistence type="predicted"/>
<dbReference type="Proteomes" id="UP001596514">
    <property type="component" value="Unassembled WGS sequence"/>
</dbReference>
<evidence type="ECO:0000313" key="4">
    <source>
        <dbReference type="EMBL" id="MFC7602188.1"/>
    </source>
</evidence>
<dbReference type="RefSeq" id="WP_343964503.1">
    <property type="nucleotide sequence ID" value="NZ_BAAAGK010000023.1"/>
</dbReference>
<sequence length="177" mass="19903">MSEAFTHFLRLRKMAELTAHDALPLVRRAWHGDAERIADVFLAARGQMTYLPCLHTDEETRAWIAGVVVARQETWVAELHGQVAGFAALDGQWLEHLYVAPEAQGHGIGSALLAQVRKVRPGLLDLHVFQQNTGARRFYERHGFTLMALGDGTDNEENLPDAHYRWRAGSRPGDVRQ</sequence>
<dbReference type="PROSITE" id="PS51186">
    <property type="entry name" value="GNAT"/>
    <property type="match status" value="1"/>
</dbReference>
<dbReference type="InterPro" id="IPR016181">
    <property type="entry name" value="Acyl_CoA_acyltransferase"/>
</dbReference>
<keyword evidence="5" id="KW-1185">Reference proteome</keyword>
<accession>A0ABW2T1J6</accession>
<dbReference type="EC" id="2.3.-.-" evidence="4"/>
<comment type="caution">
    <text evidence="4">The sequence shown here is derived from an EMBL/GenBank/DDBJ whole genome shotgun (WGS) entry which is preliminary data.</text>
</comment>
<reference evidence="5" key="1">
    <citation type="journal article" date="2019" name="Int. J. Syst. Evol. Microbiol.">
        <title>The Global Catalogue of Microorganisms (GCM) 10K type strain sequencing project: providing services to taxonomists for standard genome sequencing and annotation.</title>
        <authorList>
            <consortium name="The Broad Institute Genomics Platform"/>
            <consortium name="The Broad Institute Genome Sequencing Center for Infectious Disease"/>
            <person name="Wu L."/>
            <person name="Ma J."/>
        </authorList>
    </citation>
    <scope>NUCLEOTIDE SEQUENCE [LARGE SCALE GENOMIC DNA]</scope>
    <source>
        <strain evidence="5">JCM 10083</strain>
    </source>
</reference>
<keyword evidence="2 4" id="KW-0012">Acyltransferase</keyword>
<dbReference type="SUPFAM" id="SSF55729">
    <property type="entry name" value="Acyl-CoA N-acyltransferases (Nat)"/>
    <property type="match status" value="1"/>
</dbReference>